<evidence type="ECO:0000313" key="11">
    <source>
        <dbReference type="EMBL" id="CAJ1372438.1"/>
    </source>
</evidence>
<keyword evidence="2 9" id="KW-0813">Transport</keyword>
<dbReference type="GO" id="GO:0005774">
    <property type="term" value="C:vacuolar membrane"/>
    <property type="evidence" value="ECO:0007669"/>
    <property type="project" value="UniProtKB-ARBA"/>
</dbReference>
<keyword evidence="8 9" id="KW-0472">Membrane</keyword>
<evidence type="ECO:0000256" key="4">
    <source>
        <dbReference type="ARBA" id="ARBA00022692"/>
    </source>
</evidence>
<feature type="domain" description="Sodium/calcium exchanger membrane region" evidence="10">
    <location>
        <begin position="65"/>
        <end position="217"/>
    </location>
</feature>
<dbReference type="Gene3D" id="1.20.1420.30">
    <property type="entry name" value="NCX, central ion-binding region"/>
    <property type="match status" value="1"/>
</dbReference>
<proteinExistence type="inferred from homology"/>
<keyword evidence="7 9" id="KW-0406">Ion transport</keyword>
<sequence length="399" mass="43399">MGRLTVVPVRRGTASLTNSTTSEEKEVPFLQREIKGYKQVICQPTSLLLALVPFGFMGRTMQWNSLVVCIINFFAIVGMANVQYRAVECVSLQVSPTIGGLIDAFLGKSVEQVMAIQCLRAGLTQVLKANLMGSMHWCLLLVLGMSIFAAGTKAKNCKFNIDGAAAQMSCQVVAAISITLPTMFCSVPGVSAEHVVLLSRVCAAFLIFLYFSFIYFHLKTHKASFQTAEAQHIMSEEERELSQLSLGSSILLMVASIAVAAFNSQVLVDHLQDLSQTFHVPQQFIGATMLPILGNTAEHIASVSYAMKDEMDSAISVAVGSATQIALFVVPLSVFSGWALDTPMSLDFSMYDSAVMLLGTFLVAQMLRHGSSNWLHGAMLMMVYLMIAVISYFLPSRGE</sequence>
<keyword evidence="3 9" id="KW-0109">Calcium transport</keyword>
<dbReference type="InterPro" id="IPR044880">
    <property type="entry name" value="NCX_ion-bd_dom_sf"/>
</dbReference>
<evidence type="ECO:0000256" key="7">
    <source>
        <dbReference type="ARBA" id="ARBA00023065"/>
    </source>
</evidence>
<keyword evidence="12" id="KW-1185">Reference proteome</keyword>
<dbReference type="InterPro" id="IPR004713">
    <property type="entry name" value="CaH_exchang"/>
</dbReference>
<feature type="domain" description="Sodium/calcium exchanger membrane region" evidence="10">
    <location>
        <begin position="249"/>
        <end position="392"/>
    </location>
</feature>
<dbReference type="Proteomes" id="UP001178507">
    <property type="component" value="Unassembled WGS sequence"/>
</dbReference>
<keyword evidence="9" id="KW-0050">Antiport</keyword>
<evidence type="ECO:0000256" key="9">
    <source>
        <dbReference type="RuleBase" id="RU365028"/>
    </source>
</evidence>
<dbReference type="PANTHER" id="PTHR31503:SF22">
    <property type="entry name" value="VACUOLAR CALCIUM ION TRANSPORTER"/>
    <property type="match status" value="1"/>
</dbReference>
<evidence type="ECO:0000256" key="3">
    <source>
        <dbReference type="ARBA" id="ARBA00022568"/>
    </source>
</evidence>
<evidence type="ECO:0000256" key="8">
    <source>
        <dbReference type="ARBA" id="ARBA00023136"/>
    </source>
</evidence>
<dbReference type="InterPro" id="IPR004798">
    <property type="entry name" value="CAX-like"/>
</dbReference>
<gene>
    <name evidence="11" type="ORF">EVOR1521_LOCUS2521</name>
</gene>
<feature type="transmembrane region" description="Helical" evidence="9">
    <location>
        <begin position="244"/>
        <end position="264"/>
    </location>
</feature>
<comment type="subcellular location">
    <subcellularLocation>
        <location evidence="1">Endomembrane system</location>
        <topology evidence="1">Multi-pass membrane protein</topology>
    </subcellularLocation>
</comment>
<feature type="transmembrane region" description="Helical" evidence="9">
    <location>
        <begin position="172"/>
        <end position="191"/>
    </location>
</feature>
<accession>A0AA36HQH9</accession>
<dbReference type="GO" id="GO:0006874">
    <property type="term" value="P:intracellular calcium ion homeostasis"/>
    <property type="evidence" value="ECO:0007669"/>
    <property type="project" value="TreeGrafter"/>
</dbReference>
<evidence type="ECO:0000259" key="10">
    <source>
        <dbReference type="Pfam" id="PF01699"/>
    </source>
</evidence>
<name>A0AA36HQH9_9DINO</name>
<organism evidence="11 12">
    <name type="scientific">Effrenium voratum</name>
    <dbReference type="NCBI Taxonomy" id="2562239"/>
    <lineage>
        <taxon>Eukaryota</taxon>
        <taxon>Sar</taxon>
        <taxon>Alveolata</taxon>
        <taxon>Dinophyceae</taxon>
        <taxon>Suessiales</taxon>
        <taxon>Symbiodiniaceae</taxon>
        <taxon>Effrenium</taxon>
    </lineage>
</organism>
<evidence type="ECO:0000256" key="2">
    <source>
        <dbReference type="ARBA" id="ARBA00022448"/>
    </source>
</evidence>
<dbReference type="PANTHER" id="PTHR31503">
    <property type="entry name" value="VACUOLAR CALCIUM ION TRANSPORTER"/>
    <property type="match status" value="1"/>
</dbReference>
<reference evidence="11" key="1">
    <citation type="submission" date="2023-08" db="EMBL/GenBank/DDBJ databases">
        <authorList>
            <person name="Chen Y."/>
            <person name="Shah S."/>
            <person name="Dougan E. K."/>
            <person name="Thang M."/>
            <person name="Chan C."/>
        </authorList>
    </citation>
    <scope>NUCLEOTIDE SEQUENCE</scope>
</reference>
<dbReference type="EMBL" id="CAUJNA010000135">
    <property type="protein sequence ID" value="CAJ1372438.1"/>
    <property type="molecule type" value="Genomic_DNA"/>
</dbReference>
<evidence type="ECO:0000256" key="6">
    <source>
        <dbReference type="ARBA" id="ARBA00022989"/>
    </source>
</evidence>
<evidence type="ECO:0000256" key="1">
    <source>
        <dbReference type="ARBA" id="ARBA00004127"/>
    </source>
</evidence>
<dbReference type="GO" id="GO:0012505">
    <property type="term" value="C:endomembrane system"/>
    <property type="evidence" value="ECO:0007669"/>
    <property type="project" value="UniProtKB-SubCell"/>
</dbReference>
<feature type="transmembrane region" description="Helical" evidence="9">
    <location>
        <begin position="284"/>
        <end position="307"/>
    </location>
</feature>
<feature type="transmembrane region" description="Helical" evidence="9">
    <location>
        <begin position="63"/>
        <end position="84"/>
    </location>
</feature>
<dbReference type="GO" id="GO:0015369">
    <property type="term" value="F:calcium:proton antiporter activity"/>
    <property type="evidence" value="ECO:0007669"/>
    <property type="project" value="UniProtKB-UniRule"/>
</dbReference>
<keyword evidence="4 9" id="KW-0812">Transmembrane</keyword>
<dbReference type="InterPro" id="IPR004837">
    <property type="entry name" value="NaCa_Exmemb"/>
</dbReference>
<comment type="caution">
    <text evidence="9">Lacks conserved residue(s) required for the propagation of feature annotation.</text>
</comment>
<feature type="transmembrane region" description="Helical" evidence="9">
    <location>
        <begin position="374"/>
        <end position="394"/>
    </location>
</feature>
<evidence type="ECO:0000256" key="5">
    <source>
        <dbReference type="ARBA" id="ARBA00022837"/>
    </source>
</evidence>
<feature type="transmembrane region" description="Helical" evidence="9">
    <location>
        <begin position="197"/>
        <end position="216"/>
    </location>
</feature>
<dbReference type="AlphaFoldDB" id="A0AA36HQH9"/>
<keyword evidence="6 9" id="KW-1133">Transmembrane helix</keyword>
<comment type="similarity">
    <text evidence="9">Belongs to the Ca(2+):cation antiporter (CaCA) (TC 2.A.19) family.</text>
</comment>
<dbReference type="NCBIfam" id="TIGR00378">
    <property type="entry name" value="cax"/>
    <property type="match status" value="1"/>
</dbReference>
<protein>
    <recommendedName>
        <fullName evidence="10">Sodium/calcium exchanger membrane region domain-containing protein</fullName>
    </recommendedName>
</protein>
<dbReference type="Pfam" id="PF01699">
    <property type="entry name" value="Na_Ca_ex"/>
    <property type="match status" value="2"/>
</dbReference>
<evidence type="ECO:0000313" key="12">
    <source>
        <dbReference type="Proteomes" id="UP001178507"/>
    </source>
</evidence>
<comment type="caution">
    <text evidence="11">The sequence shown here is derived from an EMBL/GenBank/DDBJ whole genome shotgun (WGS) entry which is preliminary data.</text>
</comment>
<feature type="transmembrane region" description="Helical" evidence="9">
    <location>
        <begin position="314"/>
        <end position="336"/>
    </location>
</feature>
<feature type="transmembrane region" description="Helical" evidence="9">
    <location>
        <begin position="134"/>
        <end position="151"/>
    </location>
</feature>
<keyword evidence="5 9" id="KW-0106">Calcium</keyword>